<dbReference type="HOGENOM" id="CLU_114531_0_0_10"/>
<accession>A0A0E3ZXV8</accession>
<dbReference type="RefSeq" id="WP_046575860.1">
    <property type="nucleotide sequence ID" value="NZ_CP010429.1"/>
</dbReference>
<name>A0A0E3ZXV8_9BACT</name>
<evidence type="ECO:0000313" key="3">
    <source>
        <dbReference type="Proteomes" id="UP000033054"/>
    </source>
</evidence>
<sequence>MNVKQTRGEILDQLNRLLTLSHDAEKGYKEAAENAKDNELKSLFLAQSRQRAEFALSLDREIRALGGEPDNGTSIAADLHRAWINIKSTFASDDDKATVEECHRGDQEALENYNAVLQETDLVASTRELLLQQKQSIDTANATMARLALVV</sequence>
<dbReference type="Gene3D" id="1.20.1260.10">
    <property type="match status" value="1"/>
</dbReference>
<dbReference type="InterPro" id="IPR009078">
    <property type="entry name" value="Ferritin-like_SF"/>
</dbReference>
<dbReference type="AlphaFoldDB" id="A0A0E3ZXV8"/>
<dbReference type="SUPFAM" id="SSF47240">
    <property type="entry name" value="Ferritin-like"/>
    <property type="match status" value="1"/>
</dbReference>
<dbReference type="OrthoDB" id="282393at2"/>
<dbReference type="InterPro" id="IPR011971">
    <property type="entry name" value="CHP02284"/>
</dbReference>
<organism evidence="2 3">
    <name type="scientific">Spirosoma radiotolerans</name>
    <dbReference type="NCBI Taxonomy" id="1379870"/>
    <lineage>
        <taxon>Bacteria</taxon>
        <taxon>Pseudomonadati</taxon>
        <taxon>Bacteroidota</taxon>
        <taxon>Cytophagia</taxon>
        <taxon>Cytophagales</taxon>
        <taxon>Cytophagaceae</taxon>
        <taxon>Spirosoma</taxon>
    </lineage>
</organism>
<dbReference type="KEGG" id="srd:SD10_18895"/>
<protein>
    <recommendedName>
        <fullName evidence="1">DUF2383 domain-containing protein</fullName>
    </recommendedName>
</protein>
<dbReference type="CDD" id="cd00657">
    <property type="entry name" value="Ferritin_like"/>
    <property type="match status" value="1"/>
</dbReference>
<keyword evidence="3" id="KW-1185">Reference proteome</keyword>
<dbReference type="PATRIC" id="fig|1379870.5.peg.4082"/>
<proteinExistence type="predicted"/>
<feature type="domain" description="DUF2383" evidence="1">
    <location>
        <begin position="10"/>
        <end position="118"/>
    </location>
</feature>
<dbReference type="Pfam" id="PF09537">
    <property type="entry name" value="DUF2383"/>
    <property type="match status" value="1"/>
</dbReference>
<gene>
    <name evidence="2" type="ORF">SD10_18895</name>
</gene>
<dbReference type="InterPro" id="IPR019052">
    <property type="entry name" value="DUF2383"/>
</dbReference>
<dbReference type="NCBIfam" id="TIGR02284">
    <property type="entry name" value="PA2169 family four-helix-bundle protein"/>
    <property type="match status" value="1"/>
</dbReference>
<dbReference type="STRING" id="1379870.SD10_18895"/>
<evidence type="ECO:0000313" key="2">
    <source>
        <dbReference type="EMBL" id="AKD56659.1"/>
    </source>
</evidence>
<dbReference type="Proteomes" id="UP000033054">
    <property type="component" value="Chromosome"/>
</dbReference>
<dbReference type="InterPro" id="IPR016920">
    <property type="entry name" value="UCP029477"/>
</dbReference>
<dbReference type="PIRSF" id="PIRSF029477">
    <property type="entry name" value="UCP029477"/>
    <property type="match status" value="1"/>
</dbReference>
<reference evidence="2 3" key="1">
    <citation type="journal article" date="2014" name="Curr. Microbiol.">
        <title>Spirosoma radiotolerans sp. nov., a gamma-radiation-resistant bacterium isolated from gamma ray-irradiated soil.</title>
        <authorList>
            <person name="Lee J.J."/>
            <person name="Srinivasan S."/>
            <person name="Lim S."/>
            <person name="Joe M."/>
            <person name="Im S."/>
            <person name="Bae S.I."/>
            <person name="Park K.R."/>
            <person name="Han J.H."/>
            <person name="Park S.H."/>
            <person name="Joo B.M."/>
            <person name="Park S.J."/>
            <person name="Kim M.K."/>
        </authorList>
    </citation>
    <scope>NUCLEOTIDE SEQUENCE [LARGE SCALE GENOMIC DNA]</scope>
    <source>
        <strain evidence="2 3">DG5A</strain>
    </source>
</reference>
<dbReference type="EMBL" id="CP010429">
    <property type="protein sequence ID" value="AKD56659.1"/>
    <property type="molecule type" value="Genomic_DNA"/>
</dbReference>
<evidence type="ECO:0000259" key="1">
    <source>
        <dbReference type="Pfam" id="PF09537"/>
    </source>
</evidence>
<dbReference type="InterPro" id="IPR012347">
    <property type="entry name" value="Ferritin-like"/>
</dbReference>